<dbReference type="FunCoup" id="A0A0C2WLP6">
    <property type="interactions" value="159"/>
</dbReference>
<dbReference type="InterPro" id="IPR012762">
    <property type="entry name" value="Ubiq_biosynth_COQ9"/>
</dbReference>
<sequence length="210" mass="23348">MPSTQTLLRAALPLIQTHGFTRDALARSVLSLTQHKEPLSDQAVSFLFGHGDDARRTLIKAWLDEGITRIRDPLPNPTLAQILHERLKYNEPVLSFLPEAFALLISPSNRIPPLDPLPALQHVAQIANEACWAVNDRSLYLSWYTNRASIAAIYSAAELHQLASPQTAHGFLDSLLESEKEVKRAVEEVSVYAEYIGKSWMGIGKSWGVV</sequence>
<evidence type="ECO:0000256" key="8">
    <source>
        <dbReference type="RuleBase" id="RU366063"/>
    </source>
</evidence>
<dbReference type="GO" id="GO:0008289">
    <property type="term" value="F:lipid binding"/>
    <property type="evidence" value="ECO:0007669"/>
    <property type="project" value="UniProtKB-UniRule"/>
</dbReference>
<keyword evidence="4 8" id="KW-0831">Ubiquinone biosynthesis</keyword>
<dbReference type="HOGENOM" id="CLU_086708_0_0_1"/>
<dbReference type="PANTHER" id="PTHR21427:SF19">
    <property type="entry name" value="UBIQUINONE BIOSYNTHESIS PROTEIN COQ9, MITOCHONDRIAL"/>
    <property type="match status" value="1"/>
</dbReference>
<dbReference type="GO" id="GO:0005743">
    <property type="term" value="C:mitochondrial inner membrane"/>
    <property type="evidence" value="ECO:0007669"/>
    <property type="project" value="TreeGrafter"/>
</dbReference>
<feature type="domain" description="COQ9 C-terminal" evidence="9">
    <location>
        <begin position="119"/>
        <end position="165"/>
    </location>
</feature>
<evidence type="ECO:0000256" key="5">
    <source>
        <dbReference type="ARBA" id="ARBA00022946"/>
    </source>
</evidence>
<evidence type="ECO:0000256" key="3">
    <source>
        <dbReference type="ARBA" id="ARBA00010766"/>
    </source>
</evidence>
<dbReference type="Proteomes" id="UP000054549">
    <property type="component" value="Unassembled WGS sequence"/>
</dbReference>
<gene>
    <name evidence="10" type="ORF">M378DRAFT_133458</name>
</gene>
<evidence type="ECO:0000256" key="4">
    <source>
        <dbReference type="ARBA" id="ARBA00022688"/>
    </source>
</evidence>
<comment type="pathway">
    <text evidence="2 8">Cofactor biosynthesis; ubiquinone biosynthesis.</text>
</comment>
<keyword evidence="11" id="KW-1185">Reference proteome</keyword>
<keyword evidence="7 8" id="KW-0496">Mitochondrion</keyword>
<evidence type="ECO:0000256" key="2">
    <source>
        <dbReference type="ARBA" id="ARBA00004749"/>
    </source>
</evidence>
<dbReference type="Pfam" id="PF08511">
    <property type="entry name" value="COQ9"/>
    <property type="match status" value="1"/>
</dbReference>
<evidence type="ECO:0000256" key="1">
    <source>
        <dbReference type="ARBA" id="ARBA00004173"/>
    </source>
</evidence>
<reference evidence="10 11" key="1">
    <citation type="submission" date="2014-04" db="EMBL/GenBank/DDBJ databases">
        <title>Evolutionary Origins and Diversification of the Mycorrhizal Mutualists.</title>
        <authorList>
            <consortium name="DOE Joint Genome Institute"/>
            <consortium name="Mycorrhizal Genomics Consortium"/>
            <person name="Kohler A."/>
            <person name="Kuo A."/>
            <person name="Nagy L.G."/>
            <person name="Floudas D."/>
            <person name="Copeland A."/>
            <person name="Barry K.W."/>
            <person name="Cichocki N."/>
            <person name="Veneault-Fourrey C."/>
            <person name="LaButti K."/>
            <person name="Lindquist E.A."/>
            <person name="Lipzen A."/>
            <person name="Lundell T."/>
            <person name="Morin E."/>
            <person name="Murat C."/>
            <person name="Riley R."/>
            <person name="Ohm R."/>
            <person name="Sun H."/>
            <person name="Tunlid A."/>
            <person name="Henrissat B."/>
            <person name="Grigoriev I.V."/>
            <person name="Hibbett D.S."/>
            <person name="Martin F."/>
        </authorList>
    </citation>
    <scope>NUCLEOTIDE SEQUENCE [LARGE SCALE GENOMIC DNA]</scope>
    <source>
        <strain evidence="10 11">Koide BX008</strain>
    </source>
</reference>
<evidence type="ECO:0000256" key="6">
    <source>
        <dbReference type="ARBA" id="ARBA00023121"/>
    </source>
</evidence>
<dbReference type="PANTHER" id="PTHR21427">
    <property type="entry name" value="UBIQUINONE BIOSYNTHESIS PROTEIN COQ9, MITOCHONDRIAL"/>
    <property type="match status" value="1"/>
</dbReference>
<proteinExistence type="inferred from homology"/>
<dbReference type="EMBL" id="KN818382">
    <property type="protein sequence ID" value="KIL57113.1"/>
    <property type="molecule type" value="Genomic_DNA"/>
</dbReference>
<evidence type="ECO:0000313" key="10">
    <source>
        <dbReference type="EMBL" id="KIL57113.1"/>
    </source>
</evidence>
<organism evidence="10 11">
    <name type="scientific">Amanita muscaria (strain Koide BX008)</name>
    <dbReference type="NCBI Taxonomy" id="946122"/>
    <lineage>
        <taxon>Eukaryota</taxon>
        <taxon>Fungi</taxon>
        <taxon>Dikarya</taxon>
        <taxon>Basidiomycota</taxon>
        <taxon>Agaricomycotina</taxon>
        <taxon>Agaricomycetes</taxon>
        <taxon>Agaricomycetidae</taxon>
        <taxon>Agaricales</taxon>
        <taxon>Pluteineae</taxon>
        <taxon>Amanitaceae</taxon>
        <taxon>Amanita</taxon>
    </lineage>
</organism>
<dbReference type="OrthoDB" id="619536at2759"/>
<evidence type="ECO:0000259" key="9">
    <source>
        <dbReference type="Pfam" id="PF08511"/>
    </source>
</evidence>
<protein>
    <recommendedName>
        <fullName evidence="8">Ubiquinone biosynthesis protein</fullName>
    </recommendedName>
</protein>
<evidence type="ECO:0000313" key="11">
    <source>
        <dbReference type="Proteomes" id="UP000054549"/>
    </source>
</evidence>
<accession>A0A0C2WLP6</accession>
<dbReference type="InParanoid" id="A0A0C2WLP6"/>
<dbReference type="GO" id="GO:0006744">
    <property type="term" value="P:ubiquinone biosynthetic process"/>
    <property type="evidence" value="ECO:0007669"/>
    <property type="project" value="UniProtKB-UniRule"/>
</dbReference>
<dbReference type="STRING" id="946122.A0A0C2WLP6"/>
<comment type="similarity">
    <text evidence="3 8">Belongs to the COQ9 family.</text>
</comment>
<keyword evidence="5" id="KW-0809">Transit peptide</keyword>
<comment type="subcellular location">
    <subcellularLocation>
        <location evidence="1 8">Mitochondrion</location>
    </subcellularLocation>
</comment>
<keyword evidence="6 8" id="KW-0446">Lipid-binding</keyword>
<name>A0A0C2WLP6_AMAMK</name>
<evidence type="ECO:0000256" key="7">
    <source>
        <dbReference type="ARBA" id="ARBA00023128"/>
    </source>
</evidence>
<comment type="function">
    <text evidence="8">Membrane-associated protein that warps the membrane surface to access and bind aromatic isoprenes with high specificity, including ubiquinone (CoQ) isoprene intermediates and presents them directly to Coq7, therefore facilitating the Coq7-mediated hydroxylase step. Participates in the biosynthesis of coenzyme Q, also named ubiquinone, an essential lipid-soluble electron transporter for aerobic cellular respiration.</text>
</comment>
<dbReference type="AlphaFoldDB" id="A0A0C2WLP6"/>
<dbReference type="InterPro" id="IPR013718">
    <property type="entry name" value="COQ9_C"/>
</dbReference>